<dbReference type="OrthoDB" id="9154322at2"/>
<gene>
    <name evidence="1" type="ordered locus">Fraau_1461</name>
</gene>
<sequence length="128" mass="14027">MQAHSLSLSSLQAFQSLCHGAAVDGGWWNSLAWRDPDARKHFIAGKLALVHSEVSEALEAFRKDLMDDHLPERKGMEVEMADAVIRILDLAGALHLDVFGAAMEKIRYNATRADHLPANRALPGGKSI</sequence>
<evidence type="ECO:0000313" key="2">
    <source>
        <dbReference type="Proteomes" id="UP000005234"/>
    </source>
</evidence>
<dbReference type="AlphaFoldDB" id="H8L640"/>
<dbReference type="SUPFAM" id="SSF101386">
    <property type="entry name" value="all-alpha NTP pyrophosphatases"/>
    <property type="match status" value="1"/>
</dbReference>
<dbReference type="EMBL" id="CP003350">
    <property type="protein sequence ID" value="AFC85884.1"/>
    <property type="molecule type" value="Genomic_DNA"/>
</dbReference>
<dbReference type="eggNOG" id="COG1694">
    <property type="taxonomic scope" value="Bacteria"/>
</dbReference>
<dbReference type="CDD" id="cd11542">
    <property type="entry name" value="NTP-PPase_u5"/>
    <property type="match status" value="1"/>
</dbReference>
<evidence type="ECO:0008006" key="3">
    <source>
        <dbReference type="Google" id="ProtNLM"/>
    </source>
</evidence>
<dbReference type="KEGG" id="fau:Fraau_1461"/>
<evidence type="ECO:0000313" key="1">
    <source>
        <dbReference type="EMBL" id="AFC85884.1"/>
    </source>
</evidence>
<accession>H8L640</accession>
<dbReference type="Gene3D" id="1.10.287.1080">
    <property type="entry name" value="MazG-like"/>
    <property type="match status" value="1"/>
</dbReference>
<keyword evidence="2" id="KW-1185">Reference proteome</keyword>
<dbReference type="HOGENOM" id="CLU_151255_0_0_6"/>
<protein>
    <recommendedName>
        <fullName evidence="3">Pyrophosphatase</fullName>
    </recommendedName>
</protein>
<dbReference type="Proteomes" id="UP000005234">
    <property type="component" value="Chromosome"/>
</dbReference>
<proteinExistence type="predicted"/>
<organism evidence="1 2">
    <name type="scientific">Frateuria aurantia (strain ATCC 33424 / DSM 6220 / KCTC 2777 / LMG 1558 / NBRC 3245 / NCIMB 13370)</name>
    <name type="common">Acetobacter aurantius</name>
    <dbReference type="NCBI Taxonomy" id="767434"/>
    <lineage>
        <taxon>Bacteria</taxon>
        <taxon>Pseudomonadati</taxon>
        <taxon>Pseudomonadota</taxon>
        <taxon>Gammaproteobacteria</taxon>
        <taxon>Lysobacterales</taxon>
        <taxon>Rhodanobacteraceae</taxon>
        <taxon>Frateuria</taxon>
    </lineage>
</organism>
<name>H8L640_FRAAD</name>
<reference evidence="1" key="1">
    <citation type="submission" date="2012-02" db="EMBL/GenBank/DDBJ databases">
        <title>The complete genome of Frateuria aurantia DSM 6220.</title>
        <authorList>
            <consortium name="US DOE Joint Genome Institute (JGI-PGF)"/>
            <person name="Lucas S."/>
            <person name="Copeland A."/>
            <person name="Lapidus A."/>
            <person name="Glavina del Rio T."/>
            <person name="Dalin E."/>
            <person name="Tice H."/>
            <person name="Bruce D."/>
            <person name="Goodwin L."/>
            <person name="Pitluck S."/>
            <person name="Peters L."/>
            <person name="Ovchinnikova G."/>
            <person name="Teshima H."/>
            <person name="Kyrpides N."/>
            <person name="Mavromatis K."/>
            <person name="Ivanova N."/>
            <person name="Brettin T."/>
            <person name="Detter J.C."/>
            <person name="Han C."/>
            <person name="Larimer F."/>
            <person name="Land M."/>
            <person name="Hauser L."/>
            <person name="Markowitz V."/>
            <person name="Cheng J.-F."/>
            <person name="Hugenholtz P."/>
            <person name="Woyke T."/>
            <person name="Wu D."/>
            <person name="Brambilla E."/>
            <person name="Klenk H.-P."/>
            <person name="Eisen J.A."/>
        </authorList>
    </citation>
    <scope>NUCLEOTIDE SEQUENCE</scope>
    <source>
        <strain evidence="1">DSM 6220</strain>
    </source>
</reference>